<feature type="compositionally biased region" description="Basic and acidic residues" evidence="1">
    <location>
        <begin position="234"/>
        <end position="245"/>
    </location>
</feature>
<dbReference type="PANTHER" id="PTHR21580">
    <property type="entry name" value="SHIPPO-1-RELATED"/>
    <property type="match status" value="1"/>
</dbReference>
<feature type="compositionally biased region" description="Polar residues" evidence="1">
    <location>
        <begin position="409"/>
        <end position="425"/>
    </location>
</feature>
<sequence length="492" mass="53472">MFGVQREDRFVEASCDKLGPGSYQSEKYGSIERQKPIAGGFGRGDRPVPFEGSAAGAGPGSYDLGSSLAESTQSHVAFKSRTQRQVGEKGTETPGPGSYLQQHSLESSEKKTRSKQQQQQQWSWERVPTAPSIPTRKERFGYDEGPSGELILQEEANRGYDGVVESAAGPADYEPRIEYTKKGTRAVDFGKGGGHQFATERVKSLLELEDERLRALPPGAQYCHESSAFGGRTATKDPVTKDGKPRKSAVFSSTVERTKDVPAEASPGPGSYECRNEEQQQPKEQKHHFGSTAPRFVDRAARRCDPGPGTYTIVSEWRPRRSRGRRKRGDEILGFDSTETRFRASRSRDQHESGPGSSFFASASKRDLLPGAPTKTSLGSSAAAAAPPPGAYEVGVDWTKNVKGVAKLSSGTSTKDRTPTTNSVGPGSYDIPPTIRVAMPRKQLTTAPRFPEASSEDEGPGPGAYDYQLPYGNMLKPTYNVAIAAECRDLFF</sequence>
<dbReference type="AlphaFoldDB" id="A0AAD7UQD6"/>
<keyword evidence="3" id="KW-1185">Reference proteome</keyword>
<feature type="compositionally biased region" description="Basic and acidic residues" evidence="1">
    <location>
        <begin position="1"/>
        <end position="15"/>
    </location>
</feature>
<evidence type="ECO:0000313" key="3">
    <source>
        <dbReference type="Proteomes" id="UP001230188"/>
    </source>
</evidence>
<feature type="compositionally biased region" description="Basic and acidic residues" evidence="1">
    <location>
        <begin position="296"/>
        <end position="305"/>
    </location>
</feature>
<dbReference type="PANTHER" id="PTHR21580:SF60">
    <property type="entry name" value="SPERM-TAIL PG-RICH REPEAT-CONTAINING PROTEIN 2"/>
    <property type="match status" value="1"/>
</dbReference>
<organism evidence="2 3">
    <name type="scientific">Chrysophaeum taylorii</name>
    <dbReference type="NCBI Taxonomy" id="2483200"/>
    <lineage>
        <taxon>Eukaryota</taxon>
        <taxon>Sar</taxon>
        <taxon>Stramenopiles</taxon>
        <taxon>Ochrophyta</taxon>
        <taxon>Pelagophyceae</taxon>
        <taxon>Pelagomonadales</taxon>
        <taxon>Pelagomonadaceae</taxon>
        <taxon>Chrysophaeum</taxon>
    </lineage>
</organism>
<accession>A0AAD7UQD6</accession>
<reference evidence="2" key="1">
    <citation type="submission" date="2023-01" db="EMBL/GenBank/DDBJ databases">
        <title>Metagenome sequencing of chrysophaentin producing Chrysophaeum taylorii.</title>
        <authorList>
            <person name="Davison J."/>
            <person name="Bewley C."/>
        </authorList>
    </citation>
    <scope>NUCLEOTIDE SEQUENCE</scope>
    <source>
        <strain evidence="2">NIES-1699</strain>
    </source>
</reference>
<dbReference type="EMBL" id="JAQMWT010000015">
    <property type="protein sequence ID" value="KAJ8613947.1"/>
    <property type="molecule type" value="Genomic_DNA"/>
</dbReference>
<feature type="compositionally biased region" description="Basic and acidic residues" evidence="1">
    <location>
        <begin position="274"/>
        <end position="284"/>
    </location>
</feature>
<name>A0AAD7UQD6_9STRA</name>
<evidence type="ECO:0000256" key="1">
    <source>
        <dbReference type="SAM" id="MobiDB-lite"/>
    </source>
</evidence>
<dbReference type="InterPro" id="IPR051291">
    <property type="entry name" value="CIMAP"/>
</dbReference>
<feature type="compositionally biased region" description="Low complexity" evidence="1">
    <location>
        <begin position="353"/>
        <end position="363"/>
    </location>
</feature>
<evidence type="ECO:0000313" key="2">
    <source>
        <dbReference type="EMBL" id="KAJ8613947.1"/>
    </source>
</evidence>
<dbReference type="Proteomes" id="UP001230188">
    <property type="component" value="Unassembled WGS sequence"/>
</dbReference>
<dbReference type="Pfam" id="PF07004">
    <property type="entry name" value="SHIPPO-rpt"/>
    <property type="match status" value="4"/>
</dbReference>
<comment type="caution">
    <text evidence="2">The sequence shown here is derived from an EMBL/GenBank/DDBJ whole genome shotgun (WGS) entry which is preliminary data.</text>
</comment>
<feature type="region of interest" description="Disordered" evidence="1">
    <location>
        <begin position="1"/>
        <end position="145"/>
    </location>
</feature>
<feature type="compositionally biased region" description="Basic and acidic residues" evidence="1">
    <location>
        <begin position="338"/>
        <end position="352"/>
    </location>
</feature>
<feature type="region of interest" description="Disordered" evidence="1">
    <location>
        <begin position="218"/>
        <end position="388"/>
    </location>
</feature>
<protein>
    <recommendedName>
        <fullName evidence="4">Sperm-tail PG-rich repeat-containing protein 2</fullName>
    </recommendedName>
</protein>
<feature type="region of interest" description="Disordered" evidence="1">
    <location>
        <begin position="445"/>
        <end position="464"/>
    </location>
</feature>
<evidence type="ECO:0008006" key="4">
    <source>
        <dbReference type="Google" id="ProtNLM"/>
    </source>
</evidence>
<proteinExistence type="predicted"/>
<feature type="region of interest" description="Disordered" evidence="1">
    <location>
        <begin position="408"/>
        <end position="434"/>
    </location>
</feature>
<gene>
    <name evidence="2" type="ORF">CTAYLR_008786</name>
</gene>
<dbReference type="InterPro" id="IPR010736">
    <property type="entry name" value="SHIPPO-rpt"/>
</dbReference>